<feature type="compositionally biased region" description="Polar residues" evidence="1">
    <location>
        <begin position="171"/>
        <end position="193"/>
    </location>
</feature>
<feature type="region of interest" description="Disordered" evidence="1">
    <location>
        <begin position="168"/>
        <end position="320"/>
    </location>
</feature>
<accession>A0A2H9TKM5</accession>
<protein>
    <submittedName>
        <fullName evidence="2">Uncharacterized protein</fullName>
    </submittedName>
</protein>
<feature type="compositionally biased region" description="Polar residues" evidence="1">
    <location>
        <begin position="304"/>
        <end position="320"/>
    </location>
</feature>
<dbReference type="Proteomes" id="UP000240830">
    <property type="component" value="Unassembled WGS sequence"/>
</dbReference>
<sequence length="320" mass="36346">MATSYETAILMALKQSRTFNNKMYWKELSGALVNSMFPTPIPWDQKTDPMRLNIVIQLVILSHIHESSLALLFVQLLEHGRGEGSRYIHAHLLRRELRVALTDRIKTCQIVLMTVGRWYLELEKDDPEEPRIKRTFETWMKKPGTKGLGEDVREMARNVMRAMERLPGGATRSTLHAPQSFGSPERPTTSELMSSPRRLDSSRRSDIPNLTGLSTVLNSSQSASRAPQIPHTPHPSRTLRRKETPHVRLPSLNTPQSPRHQTPRDQTPRHQSPRHPQSPRNPQSPQTFSQSEPARPGLTRPSDSESLTSQMTNLTFSSPP</sequence>
<gene>
    <name evidence="2" type="ORF">PSACC_01858</name>
</gene>
<comment type="caution">
    <text evidence="2">The sequence shown here is derived from an EMBL/GenBank/DDBJ whole genome shotgun (WGS) entry which is preliminary data.</text>
</comment>
<feature type="compositionally biased region" description="Polar residues" evidence="1">
    <location>
        <begin position="251"/>
        <end position="260"/>
    </location>
</feature>
<dbReference type="EMBL" id="MTSL01000129">
    <property type="protein sequence ID" value="PJF18307.1"/>
    <property type="molecule type" value="Genomic_DNA"/>
</dbReference>
<reference evidence="2 3" key="1">
    <citation type="submission" date="2016-10" db="EMBL/GenBank/DDBJ databases">
        <title>The genome of Paramicrosporidium saccamoebae is the missing link in understanding Cryptomycota and Microsporidia evolution.</title>
        <authorList>
            <person name="Quandt C.A."/>
            <person name="Beaudet D."/>
            <person name="Corsaro D."/>
            <person name="Michel R."/>
            <person name="Corradi N."/>
            <person name="James T."/>
        </authorList>
    </citation>
    <scope>NUCLEOTIDE SEQUENCE [LARGE SCALE GENOMIC DNA]</scope>
    <source>
        <strain evidence="2 3">KSL3</strain>
    </source>
</reference>
<evidence type="ECO:0000256" key="1">
    <source>
        <dbReference type="SAM" id="MobiDB-lite"/>
    </source>
</evidence>
<proteinExistence type="predicted"/>
<evidence type="ECO:0000313" key="3">
    <source>
        <dbReference type="Proteomes" id="UP000240830"/>
    </source>
</evidence>
<feature type="compositionally biased region" description="Polar residues" evidence="1">
    <location>
        <begin position="274"/>
        <end position="292"/>
    </location>
</feature>
<feature type="compositionally biased region" description="Polar residues" evidence="1">
    <location>
        <begin position="211"/>
        <end position="225"/>
    </location>
</feature>
<name>A0A2H9TKM5_9FUNG</name>
<feature type="compositionally biased region" description="Basic and acidic residues" evidence="1">
    <location>
        <begin position="197"/>
        <end position="206"/>
    </location>
</feature>
<keyword evidence="3" id="KW-1185">Reference proteome</keyword>
<organism evidence="2 3">
    <name type="scientific">Paramicrosporidium saccamoebae</name>
    <dbReference type="NCBI Taxonomy" id="1246581"/>
    <lineage>
        <taxon>Eukaryota</taxon>
        <taxon>Fungi</taxon>
        <taxon>Fungi incertae sedis</taxon>
        <taxon>Cryptomycota</taxon>
        <taxon>Cryptomycota incertae sedis</taxon>
        <taxon>Paramicrosporidium</taxon>
    </lineage>
</organism>
<dbReference type="AlphaFoldDB" id="A0A2H9TKM5"/>
<evidence type="ECO:0000313" key="2">
    <source>
        <dbReference type="EMBL" id="PJF18307.1"/>
    </source>
</evidence>